<dbReference type="Pfam" id="PF13847">
    <property type="entry name" value="Methyltransf_31"/>
    <property type="match status" value="1"/>
</dbReference>
<gene>
    <name evidence="2" type="ORF">UU69_C0008G0002</name>
</gene>
<comment type="caution">
    <text evidence="2">The sequence shown here is derived from an EMBL/GenBank/DDBJ whole genome shotgun (WGS) entry which is preliminary data.</text>
</comment>
<protein>
    <submittedName>
        <fullName evidence="2">Methylase involved in ubiquinone/menaquinone biosynthesis</fullName>
    </submittedName>
</protein>
<name>A0A0G0WMK5_9BACT</name>
<organism evidence="2 3">
    <name type="scientific">Candidatus Magasanikbacteria bacterium GW2011_GWA2_41_55</name>
    <dbReference type="NCBI Taxonomy" id="1619038"/>
    <lineage>
        <taxon>Bacteria</taxon>
        <taxon>Candidatus Magasanikiibacteriota</taxon>
    </lineage>
</organism>
<feature type="domain" description="Methyltransferase" evidence="1">
    <location>
        <begin position="25"/>
        <end position="135"/>
    </location>
</feature>
<sequence length="183" mass="20183">MLEITGGNKLIDPEFILKKAGVQEKMFVADLGCGAVGHYVFPAAKMVGKEGKVYAVDILKSVLENIEKRANLENLNNIITVWSDLERYGAAKIASGSINAACLLNTLFQIKDKSMAMKEATRLLKVGGKLVVVDWLMTDAPFGPPIEGRVDHAWVESEADRLGLRLLNRFSAGRYHYGLVFEK</sequence>
<dbReference type="SUPFAM" id="SSF53335">
    <property type="entry name" value="S-adenosyl-L-methionine-dependent methyltransferases"/>
    <property type="match status" value="1"/>
</dbReference>
<dbReference type="GO" id="GO:0008168">
    <property type="term" value="F:methyltransferase activity"/>
    <property type="evidence" value="ECO:0007669"/>
    <property type="project" value="UniProtKB-KW"/>
</dbReference>
<proteinExistence type="predicted"/>
<reference evidence="2 3" key="1">
    <citation type="journal article" date="2015" name="Nature">
        <title>rRNA introns, odd ribosomes, and small enigmatic genomes across a large radiation of phyla.</title>
        <authorList>
            <person name="Brown C.T."/>
            <person name="Hug L.A."/>
            <person name="Thomas B.C."/>
            <person name="Sharon I."/>
            <person name="Castelle C.J."/>
            <person name="Singh A."/>
            <person name="Wilkins M.J."/>
            <person name="Williams K.H."/>
            <person name="Banfield J.F."/>
        </authorList>
    </citation>
    <scope>NUCLEOTIDE SEQUENCE [LARGE SCALE GENOMIC DNA]</scope>
</reference>
<dbReference type="AlphaFoldDB" id="A0A0G0WMK5"/>
<evidence type="ECO:0000313" key="3">
    <source>
        <dbReference type="Proteomes" id="UP000034299"/>
    </source>
</evidence>
<dbReference type="CDD" id="cd02440">
    <property type="entry name" value="AdoMet_MTases"/>
    <property type="match status" value="1"/>
</dbReference>
<keyword evidence="2" id="KW-0489">Methyltransferase</keyword>
<dbReference type="EMBL" id="LCBP01000008">
    <property type="protein sequence ID" value="KKS13317.1"/>
    <property type="molecule type" value="Genomic_DNA"/>
</dbReference>
<dbReference type="Proteomes" id="UP000034299">
    <property type="component" value="Unassembled WGS sequence"/>
</dbReference>
<dbReference type="InterPro" id="IPR029063">
    <property type="entry name" value="SAM-dependent_MTases_sf"/>
</dbReference>
<evidence type="ECO:0000313" key="2">
    <source>
        <dbReference type="EMBL" id="KKS13317.1"/>
    </source>
</evidence>
<keyword evidence="2" id="KW-0830">Ubiquinone</keyword>
<accession>A0A0G0WMK5</accession>
<evidence type="ECO:0000259" key="1">
    <source>
        <dbReference type="Pfam" id="PF13847"/>
    </source>
</evidence>
<keyword evidence="2" id="KW-0808">Transferase</keyword>
<dbReference type="InterPro" id="IPR025714">
    <property type="entry name" value="Methyltranfer_dom"/>
</dbReference>
<dbReference type="GO" id="GO:0032259">
    <property type="term" value="P:methylation"/>
    <property type="evidence" value="ECO:0007669"/>
    <property type="project" value="UniProtKB-KW"/>
</dbReference>
<dbReference type="Gene3D" id="3.40.50.150">
    <property type="entry name" value="Vaccinia Virus protein VP39"/>
    <property type="match status" value="1"/>
</dbReference>